<evidence type="ECO:0000256" key="6">
    <source>
        <dbReference type="SAM" id="MobiDB-lite"/>
    </source>
</evidence>
<dbReference type="PANTHER" id="PTHR39267:SF1">
    <property type="entry name" value="SURVIVAL MOTOR NEURON PROTEIN"/>
    <property type="match status" value="1"/>
</dbReference>
<evidence type="ECO:0000313" key="9">
    <source>
        <dbReference type="Proteomes" id="UP000800097"/>
    </source>
</evidence>
<keyword evidence="5" id="KW-0539">Nucleus</keyword>
<dbReference type="InterPro" id="IPR047313">
    <property type="entry name" value="SMN_C"/>
</dbReference>
<dbReference type="InterPro" id="IPR040424">
    <property type="entry name" value="Smn1"/>
</dbReference>
<name>A0A6A6JSY3_WESOR</name>
<evidence type="ECO:0000256" key="5">
    <source>
        <dbReference type="ARBA" id="ARBA00023242"/>
    </source>
</evidence>
<feature type="domain" description="Survival Motor Neuron Gemin2-binding" evidence="7">
    <location>
        <begin position="9"/>
        <end position="33"/>
    </location>
</feature>
<dbReference type="Pfam" id="PF20636">
    <property type="entry name" value="SMN_G2-BD"/>
    <property type="match status" value="1"/>
</dbReference>
<dbReference type="InterPro" id="IPR049481">
    <property type="entry name" value="SMN_G2-BD"/>
</dbReference>
<feature type="region of interest" description="Disordered" evidence="6">
    <location>
        <begin position="56"/>
        <end position="119"/>
    </location>
</feature>
<gene>
    <name evidence="8" type="ORF">EI97DRAFT_455887</name>
</gene>
<keyword evidence="3" id="KW-0507">mRNA processing</keyword>
<evidence type="ECO:0000259" key="7">
    <source>
        <dbReference type="Pfam" id="PF20636"/>
    </source>
</evidence>
<dbReference type="AlphaFoldDB" id="A0A6A6JSY3"/>
<proteinExistence type="inferred from homology"/>
<dbReference type="EMBL" id="ML986486">
    <property type="protein sequence ID" value="KAF2279672.1"/>
    <property type="molecule type" value="Genomic_DNA"/>
</dbReference>
<feature type="compositionally biased region" description="Basic and acidic residues" evidence="6">
    <location>
        <begin position="56"/>
        <end position="66"/>
    </location>
</feature>
<dbReference type="OrthoDB" id="197400at2759"/>
<dbReference type="GeneID" id="54553855"/>
<evidence type="ECO:0000256" key="3">
    <source>
        <dbReference type="ARBA" id="ARBA00022664"/>
    </source>
</evidence>
<evidence type="ECO:0000256" key="1">
    <source>
        <dbReference type="ARBA" id="ARBA00004123"/>
    </source>
</evidence>
<dbReference type="CDD" id="cd22851">
    <property type="entry name" value="SMN_N"/>
    <property type="match status" value="1"/>
</dbReference>
<dbReference type="GO" id="GO:0008380">
    <property type="term" value="P:RNA splicing"/>
    <property type="evidence" value="ECO:0007669"/>
    <property type="project" value="UniProtKB-KW"/>
</dbReference>
<dbReference type="CDD" id="cd22852">
    <property type="entry name" value="SMN_C"/>
    <property type="match status" value="1"/>
</dbReference>
<accession>A0A6A6JSY3</accession>
<reference evidence="8" key="1">
    <citation type="journal article" date="2020" name="Stud. Mycol.">
        <title>101 Dothideomycetes genomes: a test case for predicting lifestyles and emergence of pathogens.</title>
        <authorList>
            <person name="Haridas S."/>
            <person name="Albert R."/>
            <person name="Binder M."/>
            <person name="Bloem J."/>
            <person name="Labutti K."/>
            <person name="Salamov A."/>
            <person name="Andreopoulos B."/>
            <person name="Baker S."/>
            <person name="Barry K."/>
            <person name="Bills G."/>
            <person name="Bluhm B."/>
            <person name="Cannon C."/>
            <person name="Castanera R."/>
            <person name="Culley D."/>
            <person name="Daum C."/>
            <person name="Ezra D."/>
            <person name="Gonzalez J."/>
            <person name="Henrissat B."/>
            <person name="Kuo A."/>
            <person name="Liang C."/>
            <person name="Lipzen A."/>
            <person name="Lutzoni F."/>
            <person name="Magnuson J."/>
            <person name="Mondo S."/>
            <person name="Nolan M."/>
            <person name="Ohm R."/>
            <person name="Pangilinan J."/>
            <person name="Park H.-J."/>
            <person name="Ramirez L."/>
            <person name="Alfaro M."/>
            <person name="Sun H."/>
            <person name="Tritt A."/>
            <person name="Yoshinaga Y."/>
            <person name="Zwiers L.-H."/>
            <person name="Turgeon B."/>
            <person name="Goodwin S."/>
            <person name="Spatafora J."/>
            <person name="Crous P."/>
            <person name="Grigoriev I."/>
        </authorList>
    </citation>
    <scope>NUCLEOTIDE SEQUENCE</scope>
    <source>
        <strain evidence="8">CBS 379.55</strain>
    </source>
</reference>
<dbReference type="Pfam" id="PF20635">
    <property type="entry name" value="SMN_YG-box"/>
    <property type="match status" value="1"/>
</dbReference>
<evidence type="ECO:0000256" key="2">
    <source>
        <dbReference type="ARBA" id="ARBA00005371"/>
    </source>
</evidence>
<evidence type="ECO:0000313" key="8">
    <source>
        <dbReference type="EMBL" id="KAF2279672.1"/>
    </source>
</evidence>
<comment type="similarity">
    <text evidence="2">Belongs to the SMN family.</text>
</comment>
<organism evidence="8 9">
    <name type="scientific">Westerdykella ornata</name>
    <dbReference type="NCBI Taxonomy" id="318751"/>
    <lineage>
        <taxon>Eukaryota</taxon>
        <taxon>Fungi</taxon>
        <taxon>Dikarya</taxon>
        <taxon>Ascomycota</taxon>
        <taxon>Pezizomycotina</taxon>
        <taxon>Dothideomycetes</taxon>
        <taxon>Pleosporomycetidae</taxon>
        <taxon>Pleosporales</taxon>
        <taxon>Sporormiaceae</taxon>
        <taxon>Westerdykella</taxon>
    </lineage>
</organism>
<protein>
    <recommendedName>
        <fullName evidence="7">Survival Motor Neuron Gemin2-binding domain-containing protein</fullName>
    </recommendedName>
</protein>
<keyword evidence="9" id="KW-1185">Reference proteome</keyword>
<comment type="subcellular location">
    <subcellularLocation>
        <location evidence="1">Nucleus</location>
    </subcellularLocation>
</comment>
<evidence type="ECO:0000256" key="4">
    <source>
        <dbReference type="ARBA" id="ARBA00023187"/>
    </source>
</evidence>
<dbReference type="PANTHER" id="PTHR39267">
    <property type="entry name" value="SURVIVAL MOTOR NEURON-LIKE PROTEIN 1"/>
    <property type="match status" value="1"/>
</dbReference>
<keyword evidence="4" id="KW-0508">mRNA splicing</keyword>
<dbReference type="Proteomes" id="UP000800097">
    <property type="component" value="Unassembled WGS sequence"/>
</dbReference>
<sequence length="156" mass="17570">MSTSIDLHDRHTWDDAALIDSWEEALAEYKKYHSIRAQGKRLEDVLTEEELRELRKEHGDLVEAETRPNVADGNNHADQVPPETENGASATQEGAQAEEPAASGHQWQPSDTDIPAPPQAMLGQVQDENLKNLMMSWYYAGYYTGLYTGQQKKSQE</sequence>
<dbReference type="RefSeq" id="XP_033657211.1">
    <property type="nucleotide sequence ID" value="XM_033800680.1"/>
</dbReference>
<dbReference type="GO" id="GO:0006397">
    <property type="term" value="P:mRNA processing"/>
    <property type="evidence" value="ECO:0007669"/>
    <property type="project" value="UniProtKB-KW"/>
</dbReference>
<dbReference type="GO" id="GO:0005634">
    <property type="term" value="C:nucleus"/>
    <property type="evidence" value="ECO:0007669"/>
    <property type="project" value="UniProtKB-SubCell"/>
</dbReference>